<evidence type="ECO:0000256" key="1">
    <source>
        <dbReference type="ARBA" id="ARBA00022598"/>
    </source>
</evidence>
<comment type="caution">
    <text evidence="6">The sequence shown here is derived from an EMBL/GenBank/DDBJ whole genome shotgun (WGS) entry which is preliminary data.</text>
</comment>
<dbReference type="InterPro" id="IPR011761">
    <property type="entry name" value="ATP-grasp"/>
</dbReference>
<dbReference type="PANTHER" id="PTHR43585:SF2">
    <property type="entry name" value="ATP-GRASP ENZYME FSQD"/>
    <property type="match status" value="1"/>
</dbReference>
<keyword evidence="1" id="KW-0436">Ligase</keyword>
<proteinExistence type="predicted"/>
<dbReference type="InterPro" id="IPR052032">
    <property type="entry name" value="ATP-dep_AA_Ligase"/>
</dbReference>
<dbReference type="RefSeq" id="WP_203536836.1">
    <property type="nucleotide sequence ID" value="NZ_JAESND010000001.1"/>
</dbReference>
<keyword evidence="7" id="KW-1185">Reference proteome</keyword>
<dbReference type="Gene3D" id="3.30.470.20">
    <property type="entry name" value="ATP-grasp fold, B domain"/>
    <property type="match status" value="1"/>
</dbReference>
<name>A0ABS2BHW8_9NEIS</name>
<evidence type="ECO:0000313" key="7">
    <source>
        <dbReference type="Proteomes" id="UP000809431"/>
    </source>
</evidence>
<dbReference type="PANTHER" id="PTHR43585">
    <property type="entry name" value="FUMIPYRROLE BIOSYNTHESIS PROTEIN C"/>
    <property type="match status" value="1"/>
</dbReference>
<organism evidence="6 7">
    <name type="scientific">Jeongeupia naejangsanensis</name>
    <dbReference type="NCBI Taxonomy" id="613195"/>
    <lineage>
        <taxon>Bacteria</taxon>
        <taxon>Pseudomonadati</taxon>
        <taxon>Pseudomonadota</taxon>
        <taxon>Betaproteobacteria</taxon>
        <taxon>Neisseriales</taxon>
        <taxon>Chitinibacteraceae</taxon>
        <taxon>Jeongeupia</taxon>
    </lineage>
</organism>
<reference evidence="6 7" key="1">
    <citation type="submission" date="2021-01" db="EMBL/GenBank/DDBJ databases">
        <title>Draft Genome Sequence and Polyhydroxyalkanoate Biosynthetic Potential of Jeongeupia naejangsanensis Type Strain DSM 24253.</title>
        <authorList>
            <person name="Turrini P."/>
            <person name="Artuso I."/>
            <person name="Lugli G.A."/>
            <person name="Frangipani E."/>
            <person name="Ventura M."/>
            <person name="Visca P."/>
        </authorList>
    </citation>
    <scope>NUCLEOTIDE SEQUENCE [LARGE SCALE GENOMIC DNA]</scope>
    <source>
        <strain evidence="6 7">DSM 24253</strain>
    </source>
</reference>
<feature type="domain" description="ATP-grasp" evidence="5">
    <location>
        <begin position="122"/>
        <end position="326"/>
    </location>
</feature>
<sequence length="445" mass="49936">MQGILILSHVGFSFVDQLATQVANEGVERYILSSLPEPDNLKRLDDLKDQAEWFRHTRHHELGWNDVQTAIADIQSEGKTIVACVCVWEGYRVIMAEANAYLGVTDIHPDTVNVLTDKYALRRLLFEHGLSEVTVEPLTEDKLLAYQSQNAIKFIKPYRGIASFGAFRLTPDVRWSDIEALHHELQSDTVFQGIFAEQDPFIIEDYIAGTEYSFEILVEGGRLFIVAIHEKTEVSFEKMTTLENACVSPPVSLTAADIDAGRAWLDAVFQLLDIRTGCFHLEAKFNGKRWELIEVNPRVGGSLISQSVEHLTEGYSLLNLWIKLLLQSTRRDANVSQLLSALSLSGGNPSPKNKATFFRVFFGNVGIIERVDQKPGEHKPILSQVFVKPGSVFSSASKENFVGQALWTLDFHNLLDSYASVSRQSTSLIELTYRPQNAPSLVETY</sequence>
<keyword evidence="3 4" id="KW-0067">ATP-binding</keyword>
<gene>
    <name evidence="6" type="ORF">JMJ54_05065</name>
</gene>
<evidence type="ECO:0000313" key="6">
    <source>
        <dbReference type="EMBL" id="MBM3115194.1"/>
    </source>
</evidence>
<dbReference type="Proteomes" id="UP000809431">
    <property type="component" value="Unassembled WGS sequence"/>
</dbReference>
<dbReference type="SUPFAM" id="SSF56059">
    <property type="entry name" value="Glutathione synthetase ATP-binding domain-like"/>
    <property type="match status" value="1"/>
</dbReference>
<protein>
    <submittedName>
        <fullName evidence="6">ATP-grasp domain-containing protein</fullName>
    </submittedName>
</protein>
<evidence type="ECO:0000256" key="3">
    <source>
        <dbReference type="ARBA" id="ARBA00022840"/>
    </source>
</evidence>
<evidence type="ECO:0000259" key="5">
    <source>
        <dbReference type="PROSITE" id="PS50975"/>
    </source>
</evidence>
<keyword evidence="2 4" id="KW-0547">Nucleotide-binding</keyword>
<evidence type="ECO:0000256" key="4">
    <source>
        <dbReference type="PROSITE-ProRule" id="PRU00409"/>
    </source>
</evidence>
<dbReference type="EMBL" id="JAESND010000001">
    <property type="protein sequence ID" value="MBM3115194.1"/>
    <property type="molecule type" value="Genomic_DNA"/>
</dbReference>
<evidence type="ECO:0000256" key="2">
    <source>
        <dbReference type="ARBA" id="ARBA00022741"/>
    </source>
</evidence>
<dbReference type="Pfam" id="PF13535">
    <property type="entry name" value="ATP-grasp_4"/>
    <property type="match status" value="1"/>
</dbReference>
<accession>A0ABS2BHW8</accession>
<dbReference type="PROSITE" id="PS50975">
    <property type="entry name" value="ATP_GRASP"/>
    <property type="match status" value="1"/>
</dbReference>